<evidence type="ECO:0000313" key="2">
    <source>
        <dbReference type="EMBL" id="ATC63881.1"/>
    </source>
</evidence>
<proteinExistence type="predicted"/>
<dbReference type="RefSeq" id="WP_096055513.1">
    <property type="nucleotide sequence ID" value="NZ_CP023344.1"/>
</dbReference>
<accession>A0A290QHP8</accession>
<dbReference type="SUPFAM" id="SSF117074">
    <property type="entry name" value="Hypothetical protein PA1324"/>
    <property type="match status" value="1"/>
</dbReference>
<evidence type="ECO:0000256" key="1">
    <source>
        <dbReference type="SAM" id="SignalP"/>
    </source>
</evidence>
<gene>
    <name evidence="2" type="ORF">CMV30_07925</name>
</gene>
<reference evidence="2 3" key="1">
    <citation type="submission" date="2017-09" db="EMBL/GenBank/DDBJ databases">
        <title>Complete genome sequence of Verrucomicrobial strain HZ-65, isolated from freshwater.</title>
        <authorList>
            <person name="Choi A."/>
        </authorList>
    </citation>
    <scope>NUCLEOTIDE SEQUENCE [LARGE SCALE GENOMIC DNA]</scope>
    <source>
        <strain evidence="2 3">HZ-65</strain>
    </source>
</reference>
<dbReference type="Proteomes" id="UP000217265">
    <property type="component" value="Chromosome"/>
</dbReference>
<protein>
    <recommendedName>
        <fullName evidence="4">Carboxypeptidase regulatory-like domain-containing protein</fullName>
    </recommendedName>
</protein>
<sequence length="219" mass="23569">MNLSRPRLSRLLPILAATFALLLAPSHAQLPDLFKYIEPSVPFDEPAAKAQLEPGTSTIRGTISAKENKALIKALNISKSHKASQGTVVTLMPHSAYIDGWLALDKKIRRKGNLEKAALSAQASSYRILTKVIDENGSFAFTGLKPGKYFIYAQVNFVVAGSSFVQTGTETSYNVHGQALHSQATGYFEPFAADVSKLSTGIVTVSSDGQTVETVIRGQ</sequence>
<evidence type="ECO:0008006" key="4">
    <source>
        <dbReference type="Google" id="ProtNLM"/>
    </source>
</evidence>
<dbReference type="EMBL" id="CP023344">
    <property type="protein sequence ID" value="ATC63881.1"/>
    <property type="molecule type" value="Genomic_DNA"/>
</dbReference>
<feature type="chain" id="PRO_5012154489" description="Carboxypeptidase regulatory-like domain-containing protein" evidence="1">
    <location>
        <begin position="29"/>
        <end position="219"/>
    </location>
</feature>
<dbReference type="AlphaFoldDB" id="A0A290QHP8"/>
<dbReference type="OrthoDB" id="6058208at2"/>
<dbReference type="KEGG" id="vbh:CMV30_07925"/>
<keyword evidence="3" id="KW-1185">Reference proteome</keyword>
<evidence type="ECO:0000313" key="3">
    <source>
        <dbReference type="Proteomes" id="UP000217265"/>
    </source>
</evidence>
<name>A0A290QHP8_9BACT</name>
<keyword evidence="1" id="KW-0732">Signal</keyword>
<feature type="signal peptide" evidence="1">
    <location>
        <begin position="1"/>
        <end position="28"/>
    </location>
</feature>
<organism evidence="2 3">
    <name type="scientific">Nibricoccus aquaticus</name>
    <dbReference type="NCBI Taxonomy" id="2576891"/>
    <lineage>
        <taxon>Bacteria</taxon>
        <taxon>Pseudomonadati</taxon>
        <taxon>Verrucomicrobiota</taxon>
        <taxon>Opitutia</taxon>
        <taxon>Opitutales</taxon>
        <taxon>Opitutaceae</taxon>
        <taxon>Nibricoccus</taxon>
    </lineage>
</organism>